<organism evidence="1 2">
    <name type="scientific">Staphylococcus aureus (strain Newman)</name>
    <dbReference type="NCBI Taxonomy" id="426430"/>
    <lineage>
        <taxon>Bacteria</taxon>
        <taxon>Bacillati</taxon>
        <taxon>Bacillota</taxon>
        <taxon>Bacilli</taxon>
        <taxon>Bacillales</taxon>
        <taxon>Staphylococcaceae</taxon>
        <taxon>Staphylococcus</taxon>
    </lineage>
</organism>
<proteinExistence type="predicted"/>
<evidence type="ECO:0000313" key="2">
    <source>
        <dbReference type="Proteomes" id="UP000006386"/>
    </source>
</evidence>
<dbReference type="Proteomes" id="UP000006386">
    <property type="component" value="Chromosome"/>
</dbReference>
<reference evidence="1 2" key="1">
    <citation type="journal article" date="2008" name="J. Bacteriol.">
        <title>Genome sequence of Staphylococcus aureus strain Newman and comparative analysis of staphylococcal genomes: polymorphism and evolution of two major pathogenicity islands.</title>
        <authorList>
            <person name="Baba T."/>
            <person name="Bae T."/>
            <person name="Schneewind O."/>
            <person name="Takeuchi F."/>
            <person name="Hiramatsu K."/>
        </authorList>
    </citation>
    <scope>NUCLEOTIDE SEQUENCE [LARGE SCALE GENOMIC DNA]</scope>
    <source>
        <strain evidence="1 2">Newman</strain>
    </source>
</reference>
<dbReference type="HOGENOM" id="CLU_3140907_0_0_9"/>
<dbReference type="AlphaFoldDB" id="A0A0H3K9U5"/>
<dbReference type="EMBL" id="AP009351">
    <property type="protein sequence ID" value="BAF68374.1"/>
    <property type="molecule type" value="Genomic_DNA"/>
</dbReference>
<protein>
    <submittedName>
        <fullName evidence="1">Uncharacterized protein</fullName>
    </submittedName>
</protein>
<name>A0A0H3K9U5_STAAE</name>
<accession>A0A0H3K9U5</accession>
<gene>
    <name evidence="1" type="ordered locus">NWMN_2102</name>
</gene>
<dbReference type="RefSeq" id="WP_001791678.1">
    <property type="nucleotide sequence ID" value="NC_009641.1"/>
</dbReference>
<dbReference type="KEGG" id="sae:NWMN_2102"/>
<sequence length="53" mass="6557">MLLILELRFWNLEFGFRNSTFGIQNYNEWKILIIACLMTWFCSDFYLMNCFFV</sequence>
<evidence type="ECO:0000313" key="1">
    <source>
        <dbReference type="EMBL" id="BAF68374.1"/>
    </source>
</evidence>